<proteinExistence type="predicted"/>
<organism evidence="2 3">
    <name type="scientific">Chelatococcus sambhunathii</name>
    <dbReference type="NCBI Taxonomy" id="363953"/>
    <lineage>
        <taxon>Bacteria</taxon>
        <taxon>Pseudomonadati</taxon>
        <taxon>Pseudomonadota</taxon>
        <taxon>Alphaproteobacteria</taxon>
        <taxon>Hyphomicrobiales</taxon>
        <taxon>Chelatococcaceae</taxon>
        <taxon>Chelatococcus</taxon>
    </lineage>
</organism>
<gene>
    <name evidence="2" type="ORF">Ga0061061_11265</name>
</gene>
<reference evidence="2 3" key="1">
    <citation type="submission" date="2015-08" db="EMBL/GenBank/DDBJ databases">
        <authorList>
            <person name="Varghese N."/>
        </authorList>
    </citation>
    <scope>NUCLEOTIDE SEQUENCE [LARGE SCALE GENOMIC DNA]</scope>
    <source>
        <strain evidence="2 3">DSM 18167</strain>
    </source>
</reference>
<sequence length="66" mass="7475">MMADTPDQAMTVRDVAGYLNVDEKTVYRLAKRGDLPGFKVAGAWRFKRSDLDSWIDQQKKAAQNKA</sequence>
<feature type="domain" description="Helix-turn-helix" evidence="1">
    <location>
        <begin position="10"/>
        <end position="58"/>
    </location>
</feature>
<dbReference type="RefSeq" id="WP_223181232.1">
    <property type="nucleotide sequence ID" value="NZ_CYHC01000012.1"/>
</dbReference>
<dbReference type="SUPFAM" id="SSF46955">
    <property type="entry name" value="Putative DNA-binding domain"/>
    <property type="match status" value="1"/>
</dbReference>
<dbReference type="NCBIfam" id="TIGR01764">
    <property type="entry name" value="excise"/>
    <property type="match status" value="1"/>
</dbReference>
<dbReference type="PANTHER" id="PTHR38431">
    <property type="entry name" value="BLL2305 PROTEIN"/>
    <property type="match status" value="1"/>
</dbReference>
<dbReference type="PANTHER" id="PTHR38431:SF1">
    <property type="entry name" value="BLL2305 PROTEIN"/>
    <property type="match status" value="1"/>
</dbReference>
<accession>A0ABP2AAB7</accession>
<dbReference type="InterPro" id="IPR041657">
    <property type="entry name" value="HTH_17"/>
</dbReference>
<dbReference type="InterPro" id="IPR009061">
    <property type="entry name" value="DNA-bd_dom_put_sf"/>
</dbReference>
<name>A0ABP2AAB7_9HYPH</name>
<dbReference type="Proteomes" id="UP000182178">
    <property type="component" value="Unassembled WGS sequence"/>
</dbReference>
<dbReference type="InterPro" id="IPR010093">
    <property type="entry name" value="SinI_DNA-bd"/>
</dbReference>
<comment type="caution">
    <text evidence="2">The sequence shown here is derived from an EMBL/GenBank/DDBJ whole genome shotgun (WGS) entry which is preliminary data.</text>
</comment>
<keyword evidence="3" id="KW-1185">Reference proteome</keyword>
<protein>
    <submittedName>
        <fullName evidence="2">Transcriptional regulator, AlpA family</fullName>
    </submittedName>
</protein>
<dbReference type="EMBL" id="CYHC01000012">
    <property type="protein sequence ID" value="CUA90369.1"/>
    <property type="molecule type" value="Genomic_DNA"/>
</dbReference>
<evidence type="ECO:0000259" key="1">
    <source>
        <dbReference type="Pfam" id="PF12728"/>
    </source>
</evidence>
<evidence type="ECO:0000313" key="2">
    <source>
        <dbReference type="EMBL" id="CUA90369.1"/>
    </source>
</evidence>
<evidence type="ECO:0000313" key="3">
    <source>
        <dbReference type="Proteomes" id="UP000182178"/>
    </source>
</evidence>
<dbReference type="Pfam" id="PF12728">
    <property type="entry name" value="HTH_17"/>
    <property type="match status" value="1"/>
</dbReference>